<dbReference type="Gene3D" id="3.50.50.60">
    <property type="entry name" value="FAD/NAD(P)-binding domain"/>
    <property type="match status" value="2"/>
</dbReference>
<accession>A0ABY5D8J2</accession>
<dbReference type="InterPro" id="IPR023753">
    <property type="entry name" value="FAD/NAD-binding_dom"/>
</dbReference>
<dbReference type="InterPro" id="IPR050097">
    <property type="entry name" value="Ferredoxin-NADP_redctase_2"/>
</dbReference>
<reference evidence="5" key="1">
    <citation type="submission" date="2022-06" db="EMBL/GenBank/DDBJ databases">
        <authorList>
            <person name="Ping M."/>
        </authorList>
    </citation>
    <scope>NUCLEOTIDE SEQUENCE</scope>
    <source>
        <strain evidence="5">JCM11759T</strain>
    </source>
</reference>
<evidence type="ECO:0000256" key="1">
    <source>
        <dbReference type="ARBA" id="ARBA00022630"/>
    </source>
</evidence>
<evidence type="ECO:0000313" key="5">
    <source>
        <dbReference type="EMBL" id="USY20671.1"/>
    </source>
</evidence>
<keyword evidence="1" id="KW-0285">Flavoprotein</keyword>
<dbReference type="PRINTS" id="PR00469">
    <property type="entry name" value="PNDRDTASEII"/>
</dbReference>
<organism evidence="5 6">
    <name type="scientific">Nocardiopsis exhalans</name>
    <dbReference type="NCBI Taxonomy" id="163604"/>
    <lineage>
        <taxon>Bacteria</taxon>
        <taxon>Bacillati</taxon>
        <taxon>Actinomycetota</taxon>
        <taxon>Actinomycetes</taxon>
        <taxon>Streptosporangiales</taxon>
        <taxon>Nocardiopsidaceae</taxon>
        <taxon>Nocardiopsis</taxon>
    </lineage>
</organism>
<keyword evidence="6" id="KW-1185">Reference proteome</keyword>
<protein>
    <submittedName>
        <fullName evidence="5">NAD(P)/FAD-dependent oxidoreductase</fullName>
    </submittedName>
</protein>
<dbReference type="RefSeq" id="WP_254419707.1">
    <property type="nucleotide sequence ID" value="NZ_BAAAJB010000017.1"/>
</dbReference>
<dbReference type="EMBL" id="CP099837">
    <property type="protein sequence ID" value="USY20671.1"/>
    <property type="molecule type" value="Genomic_DNA"/>
</dbReference>
<evidence type="ECO:0000256" key="2">
    <source>
        <dbReference type="ARBA" id="ARBA00023002"/>
    </source>
</evidence>
<sequence>MFESGSRNGPTYGTEFDVVVIGAGAGGLNAALVLARSRRRVAVVDSGAPRNAPAAHMQGFLSRDGMPPAELLETGRAEAAGYGVEFLDGEVEEVARIFEEGAPVFTVRLADGVVLAARRVVVATGLRDELPDIPGVADRWGRDLLHCPYCHGYEVREQTLGVLGTQPAAVRHALLIRQWSEDVVLFRHTLEITGEDREALDARGVTVVDGTVERLLVEGDRLRGVQLAEGSCVPCHALFLVPRMVPRDGLLTALGCERGDNGWVATDRTGRTSVPGVWAVGNVVDPRALVVSAAGAGSAAAFAINHDLVGEDVEQAVQDHRMVKELTGVRPGDEY</sequence>
<comment type="catalytic activity">
    <reaction evidence="3">
        <text>[thioredoxin]-dithiol + NADP(+) = [thioredoxin]-disulfide + NADPH + H(+)</text>
        <dbReference type="Rhea" id="RHEA:20345"/>
        <dbReference type="Rhea" id="RHEA-COMP:10698"/>
        <dbReference type="Rhea" id="RHEA-COMP:10700"/>
        <dbReference type="ChEBI" id="CHEBI:15378"/>
        <dbReference type="ChEBI" id="CHEBI:29950"/>
        <dbReference type="ChEBI" id="CHEBI:50058"/>
        <dbReference type="ChEBI" id="CHEBI:57783"/>
        <dbReference type="ChEBI" id="CHEBI:58349"/>
        <dbReference type="EC" id="1.8.1.9"/>
    </reaction>
</comment>
<feature type="domain" description="FAD/NAD(P)-binding" evidence="4">
    <location>
        <begin position="16"/>
        <end position="294"/>
    </location>
</feature>
<dbReference type="Proteomes" id="UP001055940">
    <property type="component" value="Chromosome"/>
</dbReference>
<keyword evidence="2" id="KW-0560">Oxidoreductase</keyword>
<evidence type="ECO:0000259" key="4">
    <source>
        <dbReference type="Pfam" id="PF07992"/>
    </source>
</evidence>
<dbReference type="PANTHER" id="PTHR48105">
    <property type="entry name" value="THIOREDOXIN REDUCTASE 1-RELATED-RELATED"/>
    <property type="match status" value="1"/>
</dbReference>
<dbReference type="Pfam" id="PF07992">
    <property type="entry name" value="Pyr_redox_2"/>
    <property type="match status" value="1"/>
</dbReference>
<evidence type="ECO:0000256" key="3">
    <source>
        <dbReference type="ARBA" id="ARBA00048132"/>
    </source>
</evidence>
<dbReference type="PRINTS" id="PR00368">
    <property type="entry name" value="FADPNR"/>
</dbReference>
<evidence type="ECO:0000313" key="6">
    <source>
        <dbReference type="Proteomes" id="UP001055940"/>
    </source>
</evidence>
<gene>
    <name evidence="5" type="ORF">NE857_03170</name>
</gene>
<dbReference type="SUPFAM" id="SSF51905">
    <property type="entry name" value="FAD/NAD(P)-binding domain"/>
    <property type="match status" value="1"/>
</dbReference>
<dbReference type="InterPro" id="IPR036188">
    <property type="entry name" value="FAD/NAD-bd_sf"/>
</dbReference>
<name>A0ABY5D8J2_9ACTN</name>
<proteinExistence type="predicted"/>